<accession>A0A6J6IQY8</accession>
<evidence type="ECO:0000256" key="2">
    <source>
        <dbReference type="ARBA" id="ARBA00022692"/>
    </source>
</evidence>
<feature type="transmembrane region" description="Helical" evidence="5">
    <location>
        <begin position="152"/>
        <end position="172"/>
    </location>
</feature>
<dbReference type="AlphaFoldDB" id="A0A6J6IQY8"/>
<name>A0A6J6IQY8_9ZZZZ</name>
<feature type="domain" description="Integral membrane bound transporter" evidence="6">
    <location>
        <begin position="206"/>
        <end position="328"/>
    </location>
</feature>
<evidence type="ECO:0000259" key="6">
    <source>
        <dbReference type="Pfam" id="PF13515"/>
    </source>
</evidence>
<feature type="transmembrane region" description="Helical" evidence="5">
    <location>
        <begin position="264"/>
        <end position="283"/>
    </location>
</feature>
<feature type="transmembrane region" description="Helical" evidence="5">
    <location>
        <begin position="78"/>
        <end position="95"/>
    </location>
</feature>
<dbReference type="GO" id="GO:0016020">
    <property type="term" value="C:membrane"/>
    <property type="evidence" value="ECO:0007669"/>
    <property type="project" value="UniProtKB-SubCell"/>
</dbReference>
<feature type="transmembrane region" description="Helical" evidence="5">
    <location>
        <begin position="101"/>
        <end position="116"/>
    </location>
</feature>
<evidence type="ECO:0000313" key="7">
    <source>
        <dbReference type="EMBL" id="CAB4626723.1"/>
    </source>
</evidence>
<keyword evidence="4 5" id="KW-0472">Membrane</keyword>
<comment type="subcellular location">
    <subcellularLocation>
        <location evidence="1">Membrane</location>
        <topology evidence="1">Multi-pass membrane protein</topology>
    </subcellularLocation>
</comment>
<dbReference type="InterPro" id="IPR049453">
    <property type="entry name" value="Memb_transporter_dom"/>
</dbReference>
<protein>
    <submittedName>
        <fullName evidence="7">Unannotated protein</fullName>
    </submittedName>
</protein>
<feature type="transmembrane region" description="Helical" evidence="5">
    <location>
        <begin position="123"/>
        <end position="140"/>
    </location>
</feature>
<evidence type="ECO:0000256" key="4">
    <source>
        <dbReference type="ARBA" id="ARBA00023136"/>
    </source>
</evidence>
<dbReference type="Pfam" id="PF13515">
    <property type="entry name" value="FUSC_2"/>
    <property type="match status" value="1"/>
</dbReference>
<evidence type="ECO:0000256" key="1">
    <source>
        <dbReference type="ARBA" id="ARBA00004141"/>
    </source>
</evidence>
<proteinExistence type="predicted"/>
<sequence>MTQACGLSAHNCLDMSVNTPISQSKAAKKVIFALVLVVVCVTAPVAIVFHFHWQGAATVSVCAAMACIVSGIQAGWRVAFWCVVIGLSTCTFLAALFPGNPWWGAFVLGVVAYLVGRSAARGLSSALLMVPIALGFQIAQPPEVTVGIPEPLFLGLLVLVTAIFSTAVVFVVSRTRPTSNSLTPVTAVRASYFALALGPFVAIATWFVVDLNLGHAGAWMILTILVIFKPFIQDGIQKAASRTLGTIGGFVIAIVVAQVSSSEIVYYVVGAAALITALAVVLLGHPYWQYAIALTTAIVMIEGATNLIRTAETRLAATLIGVAVSMIVMLVLRPYAAKASRKYGQTHY</sequence>
<keyword evidence="3 5" id="KW-1133">Transmembrane helix</keyword>
<reference evidence="7" key="1">
    <citation type="submission" date="2020-05" db="EMBL/GenBank/DDBJ databases">
        <authorList>
            <person name="Chiriac C."/>
            <person name="Salcher M."/>
            <person name="Ghai R."/>
            <person name="Kavagutti S V."/>
        </authorList>
    </citation>
    <scope>NUCLEOTIDE SEQUENCE</scope>
</reference>
<feature type="transmembrane region" description="Helical" evidence="5">
    <location>
        <begin position="55"/>
        <end position="71"/>
    </location>
</feature>
<feature type="transmembrane region" description="Helical" evidence="5">
    <location>
        <begin position="314"/>
        <end position="332"/>
    </location>
</feature>
<feature type="transmembrane region" description="Helical" evidence="5">
    <location>
        <begin position="30"/>
        <end position="49"/>
    </location>
</feature>
<dbReference type="EMBL" id="CAEZVB010000070">
    <property type="protein sequence ID" value="CAB4626723.1"/>
    <property type="molecule type" value="Genomic_DNA"/>
</dbReference>
<gene>
    <name evidence="7" type="ORF">UFOPK1908_01224</name>
</gene>
<keyword evidence="2 5" id="KW-0812">Transmembrane</keyword>
<feature type="transmembrane region" description="Helical" evidence="5">
    <location>
        <begin position="239"/>
        <end position="258"/>
    </location>
</feature>
<feature type="transmembrane region" description="Helical" evidence="5">
    <location>
        <begin position="192"/>
        <end position="209"/>
    </location>
</feature>
<evidence type="ECO:0000256" key="3">
    <source>
        <dbReference type="ARBA" id="ARBA00022989"/>
    </source>
</evidence>
<organism evidence="7">
    <name type="scientific">freshwater metagenome</name>
    <dbReference type="NCBI Taxonomy" id="449393"/>
    <lineage>
        <taxon>unclassified sequences</taxon>
        <taxon>metagenomes</taxon>
        <taxon>ecological metagenomes</taxon>
    </lineage>
</organism>
<feature type="transmembrane region" description="Helical" evidence="5">
    <location>
        <begin position="215"/>
        <end position="232"/>
    </location>
</feature>
<evidence type="ECO:0000256" key="5">
    <source>
        <dbReference type="SAM" id="Phobius"/>
    </source>
</evidence>